<dbReference type="PANTHER" id="PTHR30518:SF2">
    <property type="entry name" value="ENDOLYTIC MUREIN TRANSGLYCOSYLASE"/>
    <property type="match status" value="1"/>
</dbReference>
<keyword evidence="1 7" id="KW-1003">Cell membrane</keyword>
<keyword evidence="3 7" id="KW-1133">Transmembrane helix</keyword>
<evidence type="ECO:0000256" key="2">
    <source>
        <dbReference type="ARBA" id="ARBA00022692"/>
    </source>
</evidence>
<evidence type="ECO:0000256" key="1">
    <source>
        <dbReference type="ARBA" id="ARBA00022475"/>
    </source>
</evidence>
<evidence type="ECO:0000313" key="8">
    <source>
        <dbReference type="EMBL" id="MBF9152917.1"/>
    </source>
</evidence>
<proteinExistence type="inferred from homology"/>
<dbReference type="Gene3D" id="3.30.1490.480">
    <property type="entry name" value="Endolytic murein transglycosylase"/>
    <property type="match status" value="1"/>
</dbReference>
<dbReference type="Pfam" id="PF02618">
    <property type="entry name" value="YceG"/>
    <property type="match status" value="1"/>
</dbReference>
<organism evidence="8 9">
    <name type="scientific">Novosphingobium jiangmenense</name>
    <dbReference type="NCBI Taxonomy" id="2791981"/>
    <lineage>
        <taxon>Bacteria</taxon>
        <taxon>Pseudomonadati</taxon>
        <taxon>Pseudomonadota</taxon>
        <taxon>Alphaproteobacteria</taxon>
        <taxon>Sphingomonadales</taxon>
        <taxon>Sphingomonadaceae</taxon>
        <taxon>Novosphingobium</taxon>
    </lineage>
</organism>
<gene>
    <name evidence="7 8" type="primary">mltG</name>
    <name evidence="8" type="ORF">I2488_18085</name>
</gene>
<keyword evidence="7" id="KW-0997">Cell inner membrane</keyword>
<keyword evidence="2 7" id="KW-0812">Transmembrane</keyword>
<dbReference type="Gene3D" id="3.30.160.60">
    <property type="entry name" value="Classic Zinc Finger"/>
    <property type="match status" value="1"/>
</dbReference>
<keyword evidence="9" id="KW-1185">Reference proteome</keyword>
<dbReference type="RefSeq" id="WP_196277183.1">
    <property type="nucleotide sequence ID" value="NZ_JADQDC010000017.1"/>
</dbReference>
<comment type="function">
    <text evidence="7">Functions as a peptidoglycan terminase that cleaves nascent peptidoglycan strands endolytically to terminate their elongation.</text>
</comment>
<evidence type="ECO:0000256" key="4">
    <source>
        <dbReference type="ARBA" id="ARBA00023136"/>
    </source>
</evidence>
<evidence type="ECO:0000256" key="7">
    <source>
        <dbReference type="HAMAP-Rule" id="MF_02065"/>
    </source>
</evidence>
<dbReference type="InterPro" id="IPR003770">
    <property type="entry name" value="MLTG-like"/>
</dbReference>
<name>A0ABS0HKY4_9SPHN</name>
<accession>A0ABS0HKY4</accession>
<protein>
    <recommendedName>
        <fullName evidence="7">Endolytic murein transglycosylase</fullName>
        <ecNumber evidence="7">4.2.2.29</ecNumber>
    </recommendedName>
    <alternativeName>
        <fullName evidence="7">Peptidoglycan lytic transglycosylase</fullName>
    </alternativeName>
    <alternativeName>
        <fullName evidence="7">Peptidoglycan polymerization terminase</fullName>
    </alternativeName>
</protein>
<dbReference type="CDD" id="cd08010">
    <property type="entry name" value="MltG_like"/>
    <property type="match status" value="1"/>
</dbReference>
<keyword evidence="6 7" id="KW-0961">Cell wall biogenesis/degradation</keyword>
<dbReference type="EC" id="4.2.2.29" evidence="7"/>
<dbReference type="Proteomes" id="UP000600799">
    <property type="component" value="Unassembled WGS sequence"/>
</dbReference>
<evidence type="ECO:0000256" key="5">
    <source>
        <dbReference type="ARBA" id="ARBA00023239"/>
    </source>
</evidence>
<sequence length="325" mass="34861">MARRRRSGLPLLAAAFVLLAAAAWLVGGWYASGPLEKQLEFDVGEGEGLSLLADDLQAEGAIGSATLFKLRAKLLGGGTDIKAGSFLIPKGASEATVLEILKGDKVIRRLITIPEGMPSILVAERLSANKDLTGAISAPEEGSVLPDSYDWQKGEPRAAVLKRMQAAMDKTLAELWAKRSPRTVAKTPQEALILASIVEKETGKPEERRMVAGLYSNRLRKGMLLQADPTIIYPITKGKPLGRRIRQSEIQAVNGYNTYTMVGLPAGPITNPGRDSIAAVLDPAETDALFMVADGTGGHVFADTLQQHNANVAKWFALRKARGEL</sequence>
<evidence type="ECO:0000313" key="9">
    <source>
        <dbReference type="Proteomes" id="UP000600799"/>
    </source>
</evidence>
<feature type="site" description="Important for catalytic activity" evidence="7">
    <location>
        <position position="201"/>
    </location>
</feature>
<reference evidence="8 9" key="1">
    <citation type="submission" date="2020-11" db="EMBL/GenBank/DDBJ databases">
        <title>The genome sequence of Novosphingobium sp. 1Y9A.</title>
        <authorList>
            <person name="Liu Y."/>
        </authorList>
    </citation>
    <scope>NUCLEOTIDE SEQUENCE [LARGE SCALE GENOMIC DNA]</scope>
    <source>
        <strain evidence="8 9">1Y9A</strain>
    </source>
</reference>
<dbReference type="NCBIfam" id="TIGR00247">
    <property type="entry name" value="endolytic transglycosylase MltG"/>
    <property type="match status" value="1"/>
</dbReference>
<comment type="caution">
    <text evidence="8">The sequence shown here is derived from an EMBL/GenBank/DDBJ whole genome shotgun (WGS) entry which is preliminary data.</text>
</comment>
<evidence type="ECO:0000256" key="6">
    <source>
        <dbReference type="ARBA" id="ARBA00023316"/>
    </source>
</evidence>
<keyword evidence="4 7" id="KW-0472">Membrane</keyword>
<keyword evidence="5 7" id="KW-0456">Lyase</keyword>
<comment type="catalytic activity">
    <reaction evidence="7">
        <text>a peptidoglycan chain = a peptidoglycan chain with N-acetyl-1,6-anhydromuramyl-[peptide] at the reducing end + a peptidoglycan chain with N-acetylglucosamine at the non-reducing end.</text>
        <dbReference type="EC" id="4.2.2.29"/>
    </reaction>
</comment>
<dbReference type="EMBL" id="JADQDC010000017">
    <property type="protein sequence ID" value="MBF9152917.1"/>
    <property type="molecule type" value="Genomic_DNA"/>
</dbReference>
<dbReference type="PANTHER" id="PTHR30518">
    <property type="entry name" value="ENDOLYTIC MUREIN TRANSGLYCOSYLASE"/>
    <property type="match status" value="1"/>
</dbReference>
<evidence type="ECO:0000256" key="3">
    <source>
        <dbReference type="ARBA" id="ARBA00022989"/>
    </source>
</evidence>
<dbReference type="HAMAP" id="MF_02065">
    <property type="entry name" value="MltG"/>
    <property type="match status" value="1"/>
</dbReference>
<comment type="similarity">
    <text evidence="7">Belongs to the transglycosylase MltG family.</text>
</comment>